<dbReference type="Pfam" id="PF07722">
    <property type="entry name" value="Peptidase_C26"/>
    <property type="match status" value="1"/>
</dbReference>
<evidence type="ECO:0000313" key="10">
    <source>
        <dbReference type="Proteomes" id="UP001652621"/>
    </source>
</evidence>
<organism evidence="9">
    <name type="scientific">Musca domestica</name>
    <name type="common">House fly</name>
    <dbReference type="NCBI Taxonomy" id="7370"/>
    <lineage>
        <taxon>Eukaryota</taxon>
        <taxon>Metazoa</taxon>
        <taxon>Ecdysozoa</taxon>
        <taxon>Arthropoda</taxon>
        <taxon>Hexapoda</taxon>
        <taxon>Insecta</taxon>
        <taxon>Pterygota</taxon>
        <taxon>Neoptera</taxon>
        <taxon>Endopterygota</taxon>
        <taxon>Diptera</taxon>
        <taxon>Brachycera</taxon>
        <taxon>Muscomorpha</taxon>
        <taxon>Muscoidea</taxon>
        <taxon>Muscidae</taxon>
        <taxon>Musca</taxon>
    </lineage>
</organism>
<evidence type="ECO:0000256" key="1">
    <source>
        <dbReference type="ARBA" id="ARBA00004239"/>
    </source>
</evidence>
<evidence type="ECO:0000256" key="2">
    <source>
        <dbReference type="ARBA" id="ARBA00011083"/>
    </source>
</evidence>
<name>A0A1I8MZT6_MUSDO</name>
<comment type="subcellular location">
    <subcellularLocation>
        <location evidence="1">Secreted</location>
        <location evidence="1">Extracellular space</location>
    </subcellularLocation>
</comment>
<evidence type="ECO:0000313" key="11">
    <source>
        <dbReference type="RefSeq" id="XP_005182858.1"/>
    </source>
</evidence>
<dbReference type="InterPro" id="IPR011697">
    <property type="entry name" value="Peptidase_C26"/>
</dbReference>
<dbReference type="PROSITE" id="PS51275">
    <property type="entry name" value="PEPTIDASE_C26_GGH"/>
    <property type="match status" value="1"/>
</dbReference>
<sequence length="339" mass="39398">MATCDRHQQELQCNENFSPVIGILCIDIASALQKNYGKENQSYLAASYVKYLEAAGARVIPIWNNRSQDYYESIMNKINGILLPGGAIYFNKKYCTKDMTSHCYDSSRCIFEIARQLNEQGRHFPLWGTCLGYQMLLTHSAGVEDVRQDCTDMKQSLPVQFEDQNVLKKSKLFANLDESMKEKMSKQPFGYHYHRYCITKGDLSLFKIEGQWRVLATNKDAKGLEFITLTEHVKFPFFGSQIHPERVFYENLHDRDSCHQCPSCYELNQYFAKFFVQQCRANANRFEDHKELVRYSINNFPLTFTGPEKLHWQLCYLFKANTDYPNQVLENGGDGESDK</sequence>
<dbReference type="InterPro" id="IPR015527">
    <property type="entry name" value="Pept_C26_g-glut_hydrolase"/>
</dbReference>
<dbReference type="GO" id="GO:0034722">
    <property type="term" value="F:gamma-glutamyl-peptidase activity"/>
    <property type="evidence" value="ECO:0007669"/>
    <property type="project" value="UniProtKB-UniRule"/>
</dbReference>
<dbReference type="Gene3D" id="3.40.50.880">
    <property type="match status" value="1"/>
</dbReference>
<feature type="active site" evidence="8">
    <location>
        <position position="243"/>
    </location>
</feature>
<gene>
    <name evidence="9" type="primary">101892617</name>
    <name evidence="11" type="synonym">LOC101892617</name>
</gene>
<evidence type="ECO:0000256" key="5">
    <source>
        <dbReference type="ARBA" id="ARBA00022729"/>
    </source>
</evidence>
<comment type="similarity">
    <text evidence="2">Belongs to the peptidase C26 family.</text>
</comment>
<reference evidence="9" key="1">
    <citation type="submission" date="2020-05" db="UniProtKB">
        <authorList>
            <consortium name="EnsemblMetazoa"/>
        </authorList>
    </citation>
    <scope>IDENTIFICATION</scope>
    <source>
        <strain evidence="9">Aabys</strain>
    </source>
</reference>
<keyword evidence="10" id="KW-1185">Reference proteome</keyword>
<dbReference type="eggNOG" id="KOG1559">
    <property type="taxonomic scope" value="Eukaryota"/>
</dbReference>
<proteinExistence type="inferred from homology"/>
<evidence type="ECO:0000256" key="4">
    <source>
        <dbReference type="ARBA" id="ARBA00022525"/>
    </source>
</evidence>
<evidence type="ECO:0000256" key="8">
    <source>
        <dbReference type="PROSITE-ProRule" id="PRU00607"/>
    </source>
</evidence>
<feature type="active site" description="Proton donor" evidence="7">
    <location>
        <position position="243"/>
    </location>
</feature>
<dbReference type="GO" id="GO:0046900">
    <property type="term" value="P:tetrahydrofolylpolyglutamate metabolic process"/>
    <property type="evidence" value="ECO:0007669"/>
    <property type="project" value="TreeGrafter"/>
</dbReference>
<dbReference type="RefSeq" id="XP_005182858.1">
    <property type="nucleotide sequence ID" value="XM_005182801.3"/>
</dbReference>
<dbReference type="OrthoDB" id="64220at2759"/>
<dbReference type="InterPro" id="IPR029062">
    <property type="entry name" value="Class_I_gatase-like"/>
</dbReference>
<evidence type="ECO:0000256" key="6">
    <source>
        <dbReference type="ARBA" id="ARBA00022801"/>
    </source>
</evidence>
<dbReference type="SUPFAM" id="SSF52317">
    <property type="entry name" value="Class I glutamine amidotransferase-like"/>
    <property type="match status" value="1"/>
</dbReference>
<accession>A0A1I8MZT6</accession>
<dbReference type="EC" id="3.4.19.9" evidence="3 8"/>
<dbReference type="KEGG" id="mde:101892617"/>
<dbReference type="PANTHER" id="PTHR11315:SF0">
    <property type="entry name" value="FOLATE GAMMA-GLUTAMYL HYDROLASE"/>
    <property type="match status" value="1"/>
</dbReference>
<feature type="active site" description="Nucleophile" evidence="7 8">
    <location>
        <position position="130"/>
    </location>
</feature>
<dbReference type="GO" id="GO:0005773">
    <property type="term" value="C:vacuole"/>
    <property type="evidence" value="ECO:0007669"/>
    <property type="project" value="TreeGrafter"/>
</dbReference>
<dbReference type="Proteomes" id="UP001652621">
    <property type="component" value="Unplaced"/>
</dbReference>
<evidence type="ECO:0000313" key="9">
    <source>
        <dbReference type="EnsemblMetazoa" id="MDOA010071-PA"/>
    </source>
</evidence>
<dbReference type="PANTHER" id="PTHR11315">
    <property type="entry name" value="PROTEASE FAMILY C26 GAMMA-GLUTAMYL HYDROLASE"/>
    <property type="match status" value="1"/>
</dbReference>
<evidence type="ECO:0000256" key="7">
    <source>
        <dbReference type="PIRSR" id="PIRSR615527-1"/>
    </source>
</evidence>
<dbReference type="GO" id="GO:0005576">
    <property type="term" value="C:extracellular region"/>
    <property type="evidence" value="ECO:0007669"/>
    <property type="project" value="UniProtKB-SubCell"/>
</dbReference>
<reference evidence="11" key="2">
    <citation type="submission" date="2025-04" db="UniProtKB">
        <authorList>
            <consortium name="RefSeq"/>
        </authorList>
    </citation>
    <scope>IDENTIFICATION</scope>
    <source>
        <strain evidence="11">Aabys</strain>
    </source>
</reference>
<dbReference type="EnsemblMetazoa" id="MDOA010071-RA">
    <property type="protein sequence ID" value="MDOA010071-PA"/>
    <property type="gene ID" value="MDOA010071"/>
</dbReference>
<dbReference type="STRING" id="7370.A0A1I8MZT6"/>
<keyword evidence="5" id="KW-0732">Signal</keyword>
<protein>
    <recommendedName>
        <fullName evidence="3 8">folate gamma-glutamyl hydrolase</fullName>
        <ecNumber evidence="3 8">3.4.19.9</ecNumber>
    </recommendedName>
</protein>
<keyword evidence="6 8" id="KW-0378">Hydrolase</keyword>
<dbReference type="AlphaFoldDB" id="A0A1I8MZT6"/>
<comment type="catalytic activity">
    <reaction evidence="8">
        <text>(6S)-5,6,7,8-tetrahydrofolyl-(gamma-L-Glu)(n) + (n-1) H2O = (6S)-5,6,7,8-tetrahydrofolate + (n-1) L-glutamate</text>
        <dbReference type="Rhea" id="RHEA:56784"/>
        <dbReference type="Rhea" id="RHEA-COMP:14738"/>
        <dbReference type="ChEBI" id="CHEBI:15377"/>
        <dbReference type="ChEBI" id="CHEBI:29985"/>
        <dbReference type="ChEBI" id="CHEBI:57453"/>
        <dbReference type="ChEBI" id="CHEBI:141005"/>
        <dbReference type="EC" id="3.4.19.9"/>
    </reaction>
</comment>
<dbReference type="PROSITE" id="PS51273">
    <property type="entry name" value="GATASE_TYPE_1"/>
    <property type="match status" value="1"/>
</dbReference>
<dbReference type="VEuPathDB" id="VectorBase:MDOA010071"/>
<dbReference type="VEuPathDB" id="VectorBase:MDOMA2_001543"/>
<keyword evidence="4" id="KW-0964">Secreted</keyword>
<evidence type="ECO:0000256" key="3">
    <source>
        <dbReference type="ARBA" id="ARBA00012886"/>
    </source>
</evidence>